<evidence type="ECO:0000259" key="8">
    <source>
        <dbReference type="Pfam" id="PF08638"/>
    </source>
</evidence>
<evidence type="ECO:0000256" key="7">
    <source>
        <dbReference type="RuleBase" id="RU365082"/>
    </source>
</evidence>
<sequence length="1109" mass="122321">MPRAVPRRRAQRRVAPDSVRLADLLAALAACTRGEFRALLAGGRVDRATLHRFLWVARQRFVRLLIVAKWLLRSVEPLHALNSLKSFISANDGVFRRYSLLLRPFTLRVDHALYPMWDVPCAVHLYSTLGYKWFPALNGLFEERRPVSTGPSPTVTQRLTSLVRQRLACEPVPSRMTCLGVSNGVARFKVDGAFRVALTLRLRMQPAPAVHWYVDSVDVGGKVADRHLIDQCNQELRADTGDDKRSERGQLNVLCDVIRRFRARAQLLSLKEMAEGIAKTRPDTVVAVDDDRASLDIRYWSKGIGDVPAPGHLSSVQSVPGQRSTGNVLRITLAPLSVTHSPPFDCSMVGIAVSRTQLSTLLDKAISTSIRFRLADLCGYLNDAASAVICWASLDLEQSSLMVKIFSTGSIAFPDGVTVRVSVCRNTGRFGLRLQQFHSPFWDRFLRLMSDHLNRSPLKSHHIIANIAFNAVIEHIIVLLRAIGYDCYRRHIAGNQASHAVSVRLSEFAISQLVIELKDGFNVSLQVSRRDSSRADSLDFHAIVGSAPLDTSKGTSLGQAADHLLSCLTVDAIRAIATAAQKHVIMGTLAMHLSPMPVVKLGAGTLSVRVAILRMQSCPRAFPATLSCEGVSMSARVDLSALGDRAIPALRQVTNRTGMVCNADRQSVAFSYVIGERGPLADVFDTFRVELSAFVALVSLAASLLSLLETRSDHAALKGLIICSLHCDSLVIRWDDPATGATISVRIVVIPAPDHTMRFGLHVLPRQFPQTLHLQNILNTDSSGLMRVLATVHQCWVAVNAALDWIDEVQAQQTQAMANALPHVDIVPESATCLRIVFRNTKMMPQHWIDMRIIKDNQILLEFLPSSAPSLTVHDRDGILWALRNWHRKCIRQQENVAFDEFVKQRPSSAVGIVKLSGAGEGDADSGRLSVRLPDGFGQSSLQAYFDNMLAPPYTVANLVRVTQFCRLVSTRRALDEIASALVTIHDSVPDVLRADIILHGIPLTTEPENENVLTIQLQFIQQNVPAERSARCVLRCQFDMTNRGLRLDRHGLSNDGDRLLGELLRGWDRTGLGSAIDILRRQPIVALARLGAVTNSTSESLPDLPLNV</sequence>
<geneLocation type="mitochondrion" evidence="9"/>
<feature type="domain" description="Mediator complex subunit MED14 N-terminal" evidence="8">
    <location>
        <begin position="48"/>
        <end position="200"/>
    </location>
</feature>
<proteinExistence type="inferred from homology"/>
<evidence type="ECO:0000256" key="4">
    <source>
        <dbReference type="ARBA" id="ARBA00023159"/>
    </source>
</evidence>
<dbReference type="InterPro" id="IPR055122">
    <property type="entry name" value="Med14_N"/>
</dbReference>
<comment type="function">
    <text evidence="7">Component of the Mediator complex, a coactivator involved in the regulated transcription of nearly all RNA polymerase II-dependent genes. Mediator functions as a bridge to convey information from gene-specific regulatory proteins to the basal RNA polymerase II transcription machinery. Mediator is recruited to promoters by direct interactions with regulatory proteins and serves as a scaffold for the assembly of a functional preinitiation complex with RNA polymerase II and the general transcription factors.</text>
</comment>
<evidence type="ECO:0000256" key="6">
    <source>
        <dbReference type="ARBA" id="ARBA00023242"/>
    </source>
</evidence>
<name>A0A3P3YKM1_PLABS</name>
<dbReference type="Pfam" id="PF08638">
    <property type="entry name" value="Med14"/>
    <property type="match status" value="1"/>
</dbReference>
<accession>A0A3P3YKM1</accession>
<comment type="similarity">
    <text evidence="2 7">Belongs to the Mediator complex subunit 14 family.</text>
</comment>
<dbReference type="PANTHER" id="PTHR12809">
    <property type="entry name" value="MEDIATOR COMPLEX SUBUNIT"/>
    <property type="match status" value="1"/>
</dbReference>
<protein>
    <recommendedName>
        <fullName evidence="7">Mediator of RNA polymerase II transcription subunit 14</fullName>
    </recommendedName>
    <alternativeName>
        <fullName evidence="7">Mediator complex subunit 14</fullName>
    </alternativeName>
</protein>
<organism evidence="9 10">
    <name type="scientific">Plasmodiophora brassicae</name>
    <name type="common">Clubroot disease agent</name>
    <dbReference type="NCBI Taxonomy" id="37360"/>
    <lineage>
        <taxon>Eukaryota</taxon>
        <taxon>Sar</taxon>
        <taxon>Rhizaria</taxon>
        <taxon>Endomyxa</taxon>
        <taxon>Phytomyxea</taxon>
        <taxon>Plasmodiophorida</taxon>
        <taxon>Plasmodiophoridae</taxon>
        <taxon>Plasmodiophora</taxon>
    </lineage>
</organism>
<evidence type="ECO:0000313" key="9">
    <source>
        <dbReference type="EMBL" id="SPR00669.1"/>
    </source>
</evidence>
<evidence type="ECO:0000256" key="3">
    <source>
        <dbReference type="ARBA" id="ARBA00023015"/>
    </source>
</evidence>
<evidence type="ECO:0000256" key="2">
    <source>
        <dbReference type="ARBA" id="ARBA00007813"/>
    </source>
</evidence>
<dbReference type="InterPro" id="IPR013947">
    <property type="entry name" value="Mediator_Med14"/>
</dbReference>
<reference evidence="9 10" key="1">
    <citation type="submission" date="2018-03" db="EMBL/GenBank/DDBJ databases">
        <authorList>
            <person name="Fogelqvist J."/>
        </authorList>
    </citation>
    <scope>NUCLEOTIDE SEQUENCE [LARGE SCALE GENOMIC DNA]</scope>
</reference>
<keyword evidence="3 7" id="KW-0805">Transcription regulation</keyword>
<dbReference type="GO" id="GO:0016592">
    <property type="term" value="C:mediator complex"/>
    <property type="evidence" value="ECO:0007669"/>
    <property type="project" value="UniProtKB-UniRule"/>
</dbReference>
<dbReference type="PANTHER" id="PTHR12809:SF2">
    <property type="entry name" value="MEDIATOR OF RNA POLYMERASE II TRANSCRIPTION SUBUNIT 14"/>
    <property type="match status" value="1"/>
</dbReference>
<comment type="subunit">
    <text evidence="7">Component of the Mediator complex.</text>
</comment>
<gene>
    <name evidence="9" type="ORF">PLBR_LOCUS7884</name>
</gene>
<evidence type="ECO:0000256" key="5">
    <source>
        <dbReference type="ARBA" id="ARBA00023163"/>
    </source>
</evidence>
<keyword evidence="9" id="KW-0496">Mitochondrion</keyword>
<dbReference type="Proteomes" id="UP000290189">
    <property type="component" value="Unassembled WGS sequence"/>
</dbReference>
<dbReference type="GO" id="GO:0070847">
    <property type="term" value="C:core mediator complex"/>
    <property type="evidence" value="ECO:0007669"/>
    <property type="project" value="TreeGrafter"/>
</dbReference>
<keyword evidence="4 7" id="KW-0010">Activator</keyword>
<keyword evidence="6 7" id="KW-0539">Nucleus</keyword>
<evidence type="ECO:0000256" key="1">
    <source>
        <dbReference type="ARBA" id="ARBA00004123"/>
    </source>
</evidence>
<comment type="subcellular location">
    <subcellularLocation>
        <location evidence="1 7">Nucleus</location>
    </subcellularLocation>
</comment>
<evidence type="ECO:0000313" key="10">
    <source>
        <dbReference type="Proteomes" id="UP000290189"/>
    </source>
</evidence>
<dbReference type="GO" id="GO:0003712">
    <property type="term" value="F:transcription coregulator activity"/>
    <property type="evidence" value="ECO:0007669"/>
    <property type="project" value="UniProtKB-UniRule"/>
</dbReference>
<dbReference type="AlphaFoldDB" id="A0A3P3YKM1"/>
<dbReference type="GO" id="GO:0006357">
    <property type="term" value="P:regulation of transcription by RNA polymerase II"/>
    <property type="evidence" value="ECO:0007669"/>
    <property type="project" value="InterPro"/>
</dbReference>
<keyword evidence="5 7" id="KW-0804">Transcription</keyword>
<dbReference type="EMBL" id="OVEO01000015">
    <property type="protein sequence ID" value="SPR00669.1"/>
    <property type="molecule type" value="Genomic_DNA"/>
</dbReference>